<dbReference type="PROSITE" id="PS50109">
    <property type="entry name" value="HIS_KIN"/>
    <property type="match status" value="1"/>
</dbReference>
<keyword evidence="11" id="KW-0547">Nucleotide-binding</keyword>
<dbReference type="SMART" id="SM00388">
    <property type="entry name" value="HisKA"/>
    <property type="match status" value="1"/>
</dbReference>
<evidence type="ECO:0000259" key="9">
    <source>
        <dbReference type="PROSITE" id="PS50109"/>
    </source>
</evidence>
<dbReference type="Pfam" id="PF02518">
    <property type="entry name" value="HATPase_c"/>
    <property type="match status" value="1"/>
</dbReference>
<evidence type="ECO:0000259" key="10">
    <source>
        <dbReference type="PROSITE" id="PS50885"/>
    </source>
</evidence>
<evidence type="ECO:0000313" key="11">
    <source>
        <dbReference type="EMBL" id="MCY1072909.1"/>
    </source>
</evidence>
<keyword evidence="5" id="KW-0808">Transferase</keyword>
<dbReference type="InterPro" id="IPR036890">
    <property type="entry name" value="HATPase_C_sf"/>
</dbReference>
<dbReference type="Pfam" id="PF00512">
    <property type="entry name" value="HisKA"/>
    <property type="match status" value="1"/>
</dbReference>
<dbReference type="InterPro" id="IPR003661">
    <property type="entry name" value="HisK_dim/P_dom"/>
</dbReference>
<dbReference type="Gene3D" id="1.10.287.130">
    <property type="match status" value="1"/>
</dbReference>
<comment type="subcellular location">
    <subcellularLocation>
        <location evidence="2">Membrane</location>
    </subcellularLocation>
</comment>
<keyword evidence="4" id="KW-0597">Phosphoprotein</keyword>
<keyword evidence="6" id="KW-0418">Kinase</keyword>
<evidence type="ECO:0000256" key="3">
    <source>
        <dbReference type="ARBA" id="ARBA00012438"/>
    </source>
</evidence>
<comment type="catalytic activity">
    <reaction evidence="1">
        <text>ATP + protein L-histidine = ADP + protein N-phospho-L-histidine.</text>
        <dbReference type="EC" id="2.7.13.3"/>
    </reaction>
</comment>
<dbReference type="PROSITE" id="PS50885">
    <property type="entry name" value="HAMP"/>
    <property type="match status" value="1"/>
</dbReference>
<keyword evidence="8" id="KW-1133">Transmembrane helix</keyword>
<evidence type="ECO:0000256" key="4">
    <source>
        <dbReference type="ARBA" id="ARBA00022553"/>
    </source>
</evidence>
<dbReference type="SMART" id="SM00387">
    <property type="entry name" value="HATPase_c"/>
    <property type="match status" value="1"/>
</dbReference>
<dbReference type="CDD" id="cd06225">
    <property type="entry name" value="HAMP"/>
    <property type="match status" value="1"/>
</dbReference>
<dbReference type="Gene3D" id="6.10.340.10">
    <property type="match status" value="1"/>
</dbReference>
<keyword evidence="8" id="KW-0472">Membrane</keyword>
<sequence>MTIRAKVFLFALLAVGLVCLMGVHLFVGARKGQYIREQLTAIQEQRDAYERLHGLAWPYLNQLAQMRRVEGSTTIVQRELMEKVELELVRLDESLTREARWLGERTVESERQSQRELREALRRWSEWSAARIQALPEGSSVGSTLEWLLYSQFEQSVGQRIQAMQQAEKDEMEELGRRWDASVQLTQQLALVFPAICLLLVLALAFAILNPLQRSLQGLMTVAERIGRGDFDFRLPADGHDELGRLTHAFNRMARELRELLDEKQRLIRAEAEATEREARRYNALLEDTVHTRTSELAEANTRLQDSLQQLQAAQEQLLFADRLASVGRLAASVGHEINNPLAFILSNLRYVHQELQELPGAPSEESRQEMVSALSEASEGAERVRLIVQDLRSLSRPDDMVLGAVDLAEVVRASAKMARHEVRDKARLVEDCGGVPPVRANAARLGQVFLNLIINAAHAIAPGRLQENEIRVQARLSAPGHITVEVRDTGDGISPENLRRIFDPFFTTKPQGVGTGLGLSVCHRIITALGGEIRVESELGRGTSFFITLPVAESSDDSGPSSGQSAA</sequence>
<dbReference type="Proteomes" id="UP001207654">
    <property type="component" value="Unassembled WGS sequence"/>
</dbReference>
<dbReference type="CDD" id="cd00082">
    <property type="entry name" value="HisKA"/>
    <property type="match status" value="1"/>
</dbReference>
<evidence type="ECO:0000256" key="5">
    <source>
        <dbReference type="ARBA" id="ARBA00022679"/>
    </source>
</evidence>
<reference evidence="11 12" key="1">
    <citation type="submission" date="2022-11" db="EMBL/GenBank/DDBJ databases">
        <title>Minimal conservation of predation-associated metabolite biosynthetic gene clusters underscores biosynthetic potential of Myxococcota including descriptions for ten novel species: Archangium lansinium sp. nov., Myxococcus landrumus sp. nov., Nannocystis bai.</title>
        <authorList>
            <person name="Ahearne A."/>
            <person name="Stevens C."/>
            <person name="Phillips K."/>
        </authorList>
    </citation>
    <scope>NUCLEOTIDE SEQUENCE [LARGE SCALE GENOMIC DNA]</scope>
    <source>
        <strain evidence="11 12">MIWBW</strain>
    </source>
</reference>
<dbReference type="PANTHER" id="PTHR43065">
    <property type="entry name" value="SENSOR HISTIDINE KINASE"/>
    <property type="match status" value="1"/>
</dbReference>
<dbReference type="SMART" id="SM00304">
    <property type="entry name" value="HAMP"/>
    <property type="match status" value="1"/>
</dbReference>
<organism evidence="11 12">
    <name type="scientific">Archangium lansingense</name>
    <dbReference type="NCBI Taxonomy" id="2995310"/>
    <lineage>
        <taxon>Bacteria</taxon>
        <taxon>Pseudomonadati</taxon>
        <taxon>Myxococcota</taxon>
        <taxon>Myxococcia</taxon>
        <taxon>Myxococcales</taxon>
        <taxon>Cystobacterineae</taxon>
        <taxon>Archangiaceae</taxon>
        <taxon>Archangium</taxon>
    </lineage>
</organism>
<evidence type="ECO:0000256" key="7">
    <source>
        <dbReference type="SAM" id="Coils"/>
    </source>
</evidence>
<evidence type="ECO:0000256" key="1">
    <source>
        <dbReference type="ARBA" id="ARBA00000085"/>
    </source>
</evidence>
<name>A0ABT3ZVY7_9BACT</name>
<evidence type="ECO:0000313" key="12">
    <source>
        <dbReference type="Proteomes" id="UP001207654"/>
    </source>
</evidence>
<accession>A0ABT3ZVY7</accession>
<protein>
    <recommendedName>
        <fullName evidence="3">histidine kinase</fullName>
        <ecNumber evidence="3">2.7.13.3</ecNumber>
    </recommendedName>
</protein>
<dbReference type="Gene3D" id="3.30.565.10">
    <property type="entry name" value="Histidine kinase-like ATPase, C-terminal domain"/>
    <property type="match status" value="1"/>
</dbReference>
<dbReference type="SUPFAM" id="SSF158472">
    <property type="entry name" value="HAMP domain-like"/>
    <property type="match status" value="1"/>
</dbReference>
<dbReference type="InterPro" id="IPR036097">
    <property type="entry name" value="HisK_dim/P_sf"/>
</dbReference>
<keyword evidence="11" id="KW-0067">ATP-binding</keyword>
<dbReference type="PRINTS" id="PR00344">
    <property type="entry name" value="BCTRLSENSOR"/>
</dbReference>
<evidence type="ECO:0000256" key="6">
    <source>
        <dbReference type="ARBA" id="ARBA00022777"/>
    </source>
</evidence>
<dbReference type="EC" id="2.7.13.3" evidence="3"/>
<feature type="coiled-coil region" evidence="7">
    <location>
        <begin position="250"/>
        <end position="317"/>
    </location>
</feature>
<dbReference type="InterPro" id="IPR003594">
    <property type="entry name" value="HATPase_dom"/>
</dbReference>
<gene>
    <name evidence="11" type="ORF">OV287_00305</name>
</gene>
<dbReference type="GO" id="GO:0005524">
    <property type="term" value="F:ATP binding"/>
    <property type="evidence" value="ECO:0007669"/>
    <property type="project" value="UniProtKB-KW"/>
</dbReference>
<dbReference type="InterPro" id="IPR004358">
    <property type="entry name" value="Sig_transdc_His_kin-like_C"/>
</dbReference>
<dbReference type="InterPro" id="IPR003660">
    <property type="entry name" value="HAMP_dom"/>
</dbReference>
<evidence type="ECO:0000256" key="2">
    <source>
        <dbReference type="ARBA" id="ARBA00004370"/>
    </source>
</evidence>
<feature type="transmembrane region" description="Helical" evidence="8">
    <location>
        <begin position="189"/>
        <end position="209"/>
    </location>
</feature>
<keyword evidence="7" id="KW-0175">Coiled coil</keyword>
<feature type="domain" description="HAMP" evidence="10">
    <location>
        <begin position="210"/>
        <end position="262"/>
    </location>
</feature>
<dbReference type="EMBL" id="JAPNKA010000001">
    <property type="protein sequence ID" value="MCY1072909.1"/>
    <property type="molecule type" value="Genomic_DNA"/>
</dbReference>
<dbReference type="SUPFAM" id="SSF55874">
    <property type="entry name" value="ATPase domain of HSP90 chaperone/DNA topoisomerase II/histidine kinase"/>
    <property type="match status" value="1"/>
</dbReference>
<dbReference type="PANTHER" id="PTHR43065:SF50">
    <property type="entry name" value="HISTIDINE KINASE"/>
    <property type="match status" value="1"/>
</dbReference>
<comment type="caution">
    <text evidence="11">The sequence shown here is derived from an EMBL/GenBank/DDBJ whole genome shotgun (WGS) entry which is preliminary data.</text>
</comment>
<keyword evidence="8" id="KW-0812">Transmembrane</keyword>
<proteinExistence type="predicted"/>
<dbReference type="RefSeq" id="WP_267531932.1">
    <property type="nucleotide sequence ID" value="NZ_JAPNKA010000001.1"/>
</dbReference>
<keyword evidence="12" id="KW-1185">Reference proteome</keyword>
<feature type="domain" description="Histidine kinase" evidence="9">
    <location>
        <begin position="333"/>
        <end position="554"/>
    </location>
</feature>
<dbReference type="Pfam" id="PF00672">
    <property type="entry name" value="HAMP"/>
    <property type="match status" value="1"/>
</dbReference>
<evidence type="ECO:0000256" key="8">
    <source>
        <dbReference type="SAM" id="Phobius"/>
    </source>
</evidence>
<dbReference type="InterPro" id="IPR005467">
    <property type="entry name" value="His_kinase_dom"/>
</dbReference>
<dbReference type="SUPFAM" id="SSF47384">
    <property type="entry name" value="Homodimeric domain of signal transducing histidine kinase"/>
    <property type="match status" value="1"/>
</dbReference>